<protein>
    <recommendedName>
        <fullName evidence="1">Restriction endonuclease type II EcoRII C-terminal domain-containing protein</fullName>
    </recommendedName>
</protein>
<keyword evidence="3" id="KW-1185">Reference proteome</keyword>
<evidence type="ECO:0000259" key="1">
    <source>
        <dbReference type="Pfam" id="PF09019"/>
    </source>
</evidence>
<reference evidence="2 3" key="1">
    <citation type="journal article" date="2014" name="Arch. Microbiol.">
        <title>Arthrobacter enclensis sp. nov., isolated from sediment sample.</title>
        <authorList>
            <person name="Dastager S.G."/>
            <person name="Liu Q."/>
            <person name="Tang S.K."/>
            <person name="Krishnamurthi S."/>
            <person name="Lee J.C."/>
            <person name="Li W.J."/>
        </authorList>
    </citation>
    <scope>NUCLEOTIDE SEQUENCE [LARGE SCALE GENOMIC DNA]</scope>
    <source>
        <strain evidence="2 3">NIO-1008</strain>
    </source>
</reference>
<dbReference type="InterPro" id="IPR038365">
    <property type="entry name" value="EcoRII_C_sf"/>
</dbReference>
<dbReference type="Gene3D" id="3.40.91.80">
    <property type="match status" value="1"/>
</dbReference>
<dbReference type="GO" id="GO:0009036">
    <property type="term" value="F:type II site-specific deoxyribonuclease activity"/>
    <property type="evidence" value="ECO:0007669"/>
    <property type="project" value="InterPro"/>
</dbReference>
<dbReference type="EMBL" id="LNQM01000005">
    <property type="protein sequence ID" value="KSU75420.1"/>
    <property type="molecule type" value="Genomic_DNA"/>
</dbReference>
<accession>A0A0V8IKU9</accession>
<dbReference type="AlphaFoldDB" id="A0A0V8IKU9"/>
<dbReference type="Pfam" id="PF09019">
    <property type="entry name" value="EcoRII-C"/>
    <property type="match status" value="1"/>
</dbReference>
<dbReference type="GO" id="GO:0003677">
    <property type="term" value="F:DNA binding"/>
    <property type="evidence" value="ECO:0007669"/>
    <property type="project" value="InterPro"/>
</dbReference>
<evidence type="ECO:0000313" key="3">
    <source>
        <dbReference type="Proteomes" id="UP000053199"/>
    </source>
</evidence>
<evidence type="ECO:0000313" key="2">
    <source>
        <dbReference type="EMBL" id="KSU75420.1"/>
    </source>
</evidence>
<sequence>MLGVKTTCKDRWRQVLSEAKRIEEKHLLTLESPISPAQTDEMKDHKIQLVIPRSLHAPCKPEQQGWLMRVDELVAIAKERDGQGTWQSALL</sequence>
<proteinExistence type="predicted"/>
<name>A0A0V8IKU9_9MICC</name>
<comment type="caution">
    <text evidence="2">The sequence shown here is derived from an EMBL/GenBank/DDBJ whole genome shotgun (WGS) entry which is preliminary data.</text>
</comment>
<dbReference type="SUPFAM" id="SSF52980">
    <property type="entry name" value="Restriction endonuclease-like"/>
    <property type="match status" value="1"/>
</dbReference>
<dbReference type="Proteomes" id="UP000053199">
    <property type="component" value="Unassembled WGS sequence"/>
</dbReference>
<dbReference type="InterPro" id="IPR015109">
    <property type="entry name" value="Restrct_endonuc_II_EcoRII_C"/>
</dbReference>
<organism evidence="2 3">
    <name type="scientific">Pseudarthrobacter enclensis</name>
    <dbReference type="NCBI Taxonomy" id="993070"/>
    <lineage>
        <taxon>Bacteria</taxon>
        <taxon>Bacillati</taxon>
        <taxon>Actinomycetota</taxon>
        <taxon>Actinomycetes</taxon>
        <taxon>Micrococcales</taxon>
        <taxon>Micrococcaceae</taxon>
        <taxon>Pseudarthrobacter</taxon>
    </lineage>
</organism>
<feature type="domain" description="Restriction endonuclease type II EcoRII C-terminal" evidence="1">
    <location>
        <begin position="1"/>
        <end position="74"/>
    </location>
</feature>
<dbReference type="GO" id="GO:0009307">
    <property type="term" value="P:DNA restriction-modification system"/>
    <property type="evidence" value="ECO:0007669"/>
    <property type="project" value="InterPro"/>
</dbReference>
<dbReference type="STRING" id="993070.AS031_12675"/>
<gene>
    <name evidence="2" type="ORF">AS031_12675</name>
</gene>
<dbReference type="InterPro" id="IPR011335">
    <property type="entry name" value="Restrct_endonuc-II-like"/>
</dbReference>